<evidence type="ECO:0000313" key="2">
    <source>
        <dbReference type="Proteomes" id="UP001590951"/>
    </source>
</evidence>
<reference evidence="1 2" key="1">
    <citation type="submission" date="2024-09" db="EMBL/GenBank/DDBJ databases">
        <title>Rethinking Asexuality: The Enigmatic Case of Functional Sexual Genes in Lepraria (Stereocaulaceae).</title>
        <authorList>
            <person name="Doellman M."/>
            <person name="Sun Y."/>
            <person name="Barcenas-Pena A."/>
            <person name="Lumbsch H.T."/>
            <person name="Grewe F."/>
        </authorList>
    </citation>
    <scope>NUCLEOTIDE SEQUENCE [LARGE SCALE GENOMIC DNA]</scope>
    <source>
        <strain evidence="1 2">Grewe 0041</strain>
    </source>
</reference>
<organism evidence="1 2">
    <name type="scientific">Lepraria finkii</name>
    <dbReference type="NCBI Taxonomy" id="1340010"/>
    <lineage>
        <taxon>Eukaryota</taxon>
        <taxon>Fungi</taxon>
        <taxon>Dikarya</taxon>
        <taxon>Ascomycota</taxon>
        <taxon>Pezizomycotina</taxon>
        <taxon>Lecanoromycetes</taxon>
        <taxon>OSLEUM clade</taxon>
        <taxon>Lecanoromycetidae</taxon>
        <taxon>Lecanorales</taxon>
        <taxon>Lecanorineae</taxon>
        <taxon>Stereocaulaceae</taxon>
        <taxon>Lepraria</taxon>
    </lineage>
</organism>
<proteinExistence type="predicted"/>
<accession>A0ABR4BQF4</accession>
<evidence type="ECO:0000313" key="1">
    <source>
        <dbReference type="EMBL" id="KAL2059376.1"/>
    </source>
</evidence>
<protein>
    <submittedName>
        <fullName evidence="1">Uncharacterized protein</fullName>
    </submittedName>
</protein>
<sequence length="402" mass="45076">MGSDYMTSRLLSRPQAYSNVQNKGTINYDDSGQVFTETTCPAGPMTADWVWKTRGSSRQAGRHRSVRPGCSSLVNTAIRSALHNSFNITAESLGELPWEVASLLWQSIIAAQLDSVKVWKAFASAYPHEVDKTLKTKHHTIHNPNMRLIDYMKPTTSPSLNWITFLTLSNITCSRADLIQISQLVNLGNLTLGPAIQAPDIGLDDGIIRNWGRLAAESDAFSTLRVLNFRWQREITSRVFIHLNQFPALALFNVEECNLGPQEKPTAQQHGWKYKTGLELRDWLLKGGLKGPSWDSVVHACFRLGGEFSAESLTPEGVWAIDDLPVLHLSIGDAARDALVDFIGGRILRCFYRTMKYQGEEVVRASNKRLFTEDQSKVPRKKPIMRASKQQNMEDLLMKFGG</sequence>
<keyword evidence="2" id="KW-1185">Reference proteome</keyword>
<gene>
    <name evidence="1" type="ORF">ABVK25_000669</name>
</gene>
<comment type="caution">
    <text evidence="1">The sequence shown here is derived from an EMBL/GenBank/DDBJ whole genome shotgun (WGS) entry which is preliminary data.</text>
</comment>
<dbReference type="EMBL" id="JBHFEH010000001">
    <property type="protein sequence ID" value="KAL2059376.1"/>
    <property type="molecule type" value="Genomic_DNA"/>
</dbReference>
<name>A0ABR4BQF4_9LECA</name>
<dbReference type="Proteomes" id="UP001590951">
    <property type="component" value="Unassembled WGS sequence"/>
</dbReference>